<dbReference type="InterPro" id="IPR015894">
    <property type="entry name" value="Guanylate-bd_N"/>
</dbReference>
<dbReference type="OrthoDB" id="2135133at2759"/>
<sequence>MASAVFMEAPICLVENIDEELKLNPKALQILTSITKPVVVVAIVGLCRTGKSYLMNQLAGSNSGFSLGSTVQSETKGIWMWCLPHPSKQDHVLVLLDTEGLGDVEKGDPRNDSWIFALAVLLSSTFVYNSMNTINHQALEQMQYVTELTKLIKIKSSPDAAGEEESEEFVGFFPDFVWTVRDFTLELKIDGRPITSDQYLENALKLSKGKNPRVELANLPRECIRKFFPKRKCFTFDRPTNDKSLLACLEDVPDQELEPSFRTQTDSFCTYIFSNAKPKTLSGGIMINGNRLGKLLETYVRAISSGDVPCLENAVMSLAQTENPAAVQKATKHYVEQMDLKVDFPTETLQDLLSIHTECEKEALSIFMKHSFKDENQKYQKELMQILETKKDGFIRQNEETSTKYCQTQLEHLSQSLREAISKGTFSVPGGYNLFKKRREEITNNYYQMPRKGLKADEVLQRFLQSLAVTEDSILQTDQALTEKEKALQVEQIKREAAEKEKKLLKQQQVEIQQKMEAQQRSFEENMNQLKRKMVEDRYKILEEQKMILDSKLKEQEKLMKEGFQKEAEKMNKTIEGLQAKVKDAENKKFDFLPKFLDTAGSIIMATSPGTGKIVGMQLKALATSLSK</sequence>
<dbReference type="FunCoup" id="A0A7N4PHZ4">
    <property type="interactions" value="394"/>
</dbReference>
<dbReference type="InterPro" id="IPR036543">
    <property type="entry name" value="Guanylate-bd_C_sf"/>
</dbReference>
<reference evidence="9" key="2">
    <citation type="submission" date="2025-08" db="UniProtKB">
        <authorList>
            <consortium name="Ensembl"/>
        </authorList>
    </citation>
    <scope>IDENTIFICATION</scope>
</reference>
<dbReference type="PROSITE" id="PS51715">
    <property type="entry name" value="G_GB1_RHD3"/>
    <property type="match status" value="1"/>
</dbReference>
<organism evidence="9 10">
    <name type="scientific">Sarcophilus harrisii</name>
    <name type="common">Tasmanian devil</name>
    <name type="synonym">Sarcophilus laniarius</name>
    <dbReference type="NCBI Taxonomy" id="9305"/>
    <lineage>
        <taxon>Eukaryota</taxon>
        <taxon>Metazoa</taxon>
        <taxon>Chordata</taxon>
        <taxon>Craniata</taxon>
        <taxon>Vertebrata</taxon>
        <taxon>Euteleostomi</taxon>
        <taxon>Mammalia</taxon>
        <taxon>Metatheria</taxon>
        <taxon>Dasyuromorphia</taxon>
        <taxon>Dasyuridae</taxon>
        <taxon>Sarcophilus</taxon>
    </lineage>
</organism>
<evidence type="ECO:0000313" key="10">
    <source>
        <dbReference type="Proteomes" id="UP000007648"/>
    </source>
</evidence>
<dbReference type="Pfam" id="PF02841">
    <property type="entry name" value="GBP_C"/>
    <property type="match status" value="1"/>
</dbReference>
<evidence type="ECO:0000256" key="3">
    <source>
        <dbReference type="ARBA" id="ARBA00022801"/>
    </source>
</evidence>
<evidence type="ECO:0000256" key="4">
    <source>
        <dbReference type="ARBA" id="ARBA00022859"/>
    </source>
</evidence>
<dbReference type="FunFam" id="1.20.1000.10:FF:000001">
    <property type="entry name" value="Guanylate binding protein 1"/>
    <property type="match status" value="1"/>
</dbReference>
<dbReference type="AlphaFoldDB" id="A0A7N4PHZ4"/>
<dbReference type="SUPFAM" id="SSF52540">
    <property type="entry name" value="P-loop containing nucleoside triphosphate hydrolases"/>
    <property type="match status" value="1"/>
</dbReference>
<dbReference type="Pfam" id="PF02263">
    <property type="entry name" value="GBP"/>
    <property type="match status" value="1"/>
</dbReference>
<dbReference type="InterPro" id="IPR003191">
    <property type="entry name" value="Guanylate-bd/ATL_C"/>
</dbReference>
<dbReference type="FunFam" id="3.40.50.300:FF:000422">
    <property type="entry name" value="Guanylate-binding protein 1"/>
    <property type="match status" value="1"/>
</dbReference>
<dbReference type="InParanoid" id="A0A7N4PHZ4"/>
<evidence type="ECO:0000256" key="5">
    <source>
        <dbReference type="ARBA" id="ARBA00023134"/>
    </source>
</evidence>
<dbReference type="RefSeq" id="XP_031825223.1">
    <property type="nucleotide sequence ID" value="XM_031969363.1"/>
</dbReference>
<protein>
    <recommendedName>
        <fullName evidence="8">GB1/RHD3-type G domain-containing protein</fullName>
    </recommendedName>
</protein>
<evidence type="ECO:0000313" key="9">
    <source>
        <dbReference type="Ensembl" id="ENSSHAP00000037604.1"/>
    </source>
</evidence>
<proteinExistence type="inferred from homology"/>
<dbReference type="PANTHER" id="PTHR10751">
    <property type="entry name" value="GUANYLATE BINDING PROTEIN"/>
    <property type="match status" value="1"/>
</dbReference>
<name>A0A7N4PHZ4_SARHA</name>
<keyword evidence="1" id="KW-0399">Innate immunity</keyword>
<gene>
    <name evidence="9" type="primary">LOC100922482</name>
</gene>
<dbReference type="Gene3D" id="1.20.1000.10">
    <property type="entry name" value="Guanylate-binding protein, C-terminal domain"/>
    <property type="match status" value="1"/>
</dbReference>
<evidence type="ECO:0000256" key="2">
    <source>
        <dbReference type="ARBA" id="ARBA00022741"/>
    </source>
</evidence>
<keyword evidence="7" id="KW-0175">Coiled coil</keyword>
<dbReference type="KEGG" id="shr:100922482"/>
<dbReference type="GO" id="GO:0045087">
    <property type="term" value="P:innate immune response"/>
    <property type="evidence" value="ECO:0007669"/>
    <property type="project" value="UniProtKB-KW"/>
</dbReference>
<dbReference type="CDD" id="cd16269">
    <property type="entry name" value="GBP_C"/>
    <property type="match status" value="1"/>
</dbReference>
<dbReference type="InterPro" id="IPR030386">
    <property type="entry name" value="G_GB1_RHD3_dom"/>
</dbReference>
<dbReference type="InterPro" id="IPR027417">
    <property type="entry name" value="P-loop_NTPase"/>
</dbReference>
<keyword evidence="3" id="KW-0378">Hydrolase</keyword>
<dbReference type="InterPro" id="IPR037684">
    <property type="entry name" value="GBP_C"/>
</dbReference>
<feature type="domain" description="GB1/RHD3-type G" evidence="8">
    <location>
        <begin position="35"/>
        <end position="277"/>
    </location>
</feature>
<dbReference type="Gene3D" id="3.40.50.300">
    <property type="entry name" value="P-loop containing nucleotide triphosphate hydrolases"/>
    <property type="match status" value="1"/>
</dbReference>
<dbReference type="SUPFAM" id="SSF48340">
    <property type="entry name" value="Interferon-induced guanylate-binding protein 1 (GBP1), C-terminal domain"/>
    <property type="match status" value="1"/>
</dbReference>
<reference evidence="9" key="3">
    <citation type="submission" date="2025-09" db="UniProtKB">
        <authorList>
            <consortium name="Ensembl"/>
        </authorList>
    </citation>
    <scope>IDENTIFICATION</scope>
</reference>
<evidence type="ECO:0000256" key="6">
    <source>
        <dbReference type="PROSITE-ProRule" id="PRU01052"/>
    </source>
</evidence>
<dbReference type="Proteomes" id="UP000007648">
    <property type="component" value="Unassembled WGS sequence"/>
</dbReference>
<feature type="coiled-coil region" evidence="7">
    <location>
        <begin position="481"/>
        <end position="588"/>
    </location>
</feature>
<dbReference type="GeneID" id="100922482"/>
<accession>A0A7N4PHZ4</accession>
<keyword evidence="5" id="KW-0342">GTP-binding</keyword>
<dbReference type="GeneTree" id="ENSGT00940000154265"/>
<dbReference type="GO" id="GO:0005525">
    <property type="term" value="F:GTP binding"/>
    <property type="evidence" value="ECO:0007669"/>
    <property type="project" value="UniProtKB-KW"/>
</dbReference>
<keyword evidence="10" id="KW-1185">Reference proteome</keyword>
<keyword evidence="4" id="KW-0391">Immunity</keyword>
<dbReference type="Ensembl" id="ENSSHAT00000045422.1">
    <property type="protein sequence ID" value="ENSSHAP00000037604.1"/>
    <property type="gene ID" value="ENSSHAG00000027035.1"/>
</dbReference>
<evidence type="ECO:0000256" key="7">
    <source>
        <dbReference type="SAM" id="Coils"/>
    </source>
</evidence>
<comment type="similarity">
    <text evidence="6">Belongs to the TRAFAC class dynamin-like GTPase superfamily. GB1/RHD3 GTPase family.</text>
</comment>
<dbReference type="RefSeq" id="XP_031825224.1">
    <property type="nucleotide sequence ID" value="XM_031969364.1"/>
</dbReference>
<dbReference type="GO" id="GO:0003924">
    <property type="term" value="F:GTPase activity"/>
    <property type="evidence" value="ECO:0007669"/>
    <property type="project" value="InterPro"/>
</dbReference>
<reference evidence="9 10" key="1">
    <citation type="journal article" date="2011" name="Proc. Natl. Acad. Sci. U.S.A.">
        <title>Genetic diversity and population structure of the endangered marsupial Sarcophilus harrisii (Tasmanian devil).</title>
        <authorList>
            <person name="Miller W."/>
            <person name="Hayes V.M."/>
            <person name="Ratan A."/>
            <person name="Petersen D.C."/>
            <person name="Wittekindt N.E."/>
            <person name="Miller J."/>
            <person name="Walenz B."/>
            <person name="Knight J."/>
            <person name="Qi J."/>
            <person name="Zhao F."/>
            <person name="Wang Q."/>
            <person name="Bedoya-Reina O.C."/>
            <person name="Katiyar N."/>
            <person name="Tomsho L.P."/>
            <person name="Kasson L.M."/>
            <person name="Hardie R.A."/>
            <person name="Woodbridge P."/>
            <person name="Tindall E.A."/>
            <person name="Bertelsen M.F."/>
            <person name="Dixon D."/>
            <person name="Pyecroft S."/>
            <person name="Helgen K.M."/>
            <person name="Lesk A.M."/>
            <person name="Pringle T.H."/>
            <person name="Patterson N."/>
            <person name="Zhang Y."/>
            <person name="Kreiss A."/>
            <person name="Woods G.M."/>
            <person name="Jones M.E."/>
            <person name="Schuster S.C."/>
        </authorList>
    </citation>
    <scope>NUCLEOTIDE SEQUENCE [LARGE SCALE GENOMIC DNA]</scope>
</reference>
<keyword evidence="2" id="KW-0547">Nucleotide-binding</keyword>
<evidence type="ECO:0000256" key="1">
    <source>
        <dbReference type="ARBA" id="ARBA00022588"/>
    </source>
</evidence>
<evidence type="ECO:0000259" key="8">
    <source>
        <dbReference type="PROSITE" id="PS51715"/>
    </source>
</evidence>
<dbReference type="CDD" id="cd01851">
    <property type="entry name" value="GBP"/>
    <property type="match status" value="1"/>
</dbReference>